<evidence type="ECO:0000313" key="2">
    <source>
        <dbReference type="EMBL" id="WQQ25236.1"/>
    </source>
</evidence>
<gene>
    <name evidence="2" type="ORF">SHK19_14835</name>
</gene>
<evidence type="ECO:0000259" key="1">
    <source>
        <dbReference type="Pfam" id="PF20408"/>
    </source>
</evidence>
<name>A0ABZ0ZMT4_9ACTN</name>
<dbReference type="PANTHER" id="PTHR13136:SF11">
    <property type="entry name" value="TESTIS-EXPRESSED PROTEIN 30"/>
    <property type="match status" value="1"/>
</dbReference>
<proteinExistence type="predicted"/>
<dbReference type="InterPro" id="IPR046879">
    <property type="entry name" value="KANL3/Tex30_Abhydrolase"/>
</dbReference>
<dbReference type="EMBL" id="CP141059">
    <property type="protein sequence ID" value="WQQ25236.1"/>
    <property type="molecule type" value="Genomic_DNA"/>
</dbReference>
<dbReference type="PANTHER" id="PTHR13136">
    <property type="entry name" value="TESTIS DEVELOPMENT PROTEIN PRTD"/>
    <property type="match status" value="1"/>
</dbReference>
<dbReference type="RefSeq" id="WP_322455753.1">
    <property type="nucleotide sequence ID" value="NZ_CP141059.1"/>
</dbReference>
<evidence type="ECO:0000313" key="3">
    <source>
        <dbReference type="Proteomes" id="UP001327225"/>
    </source>
</evidence>
<dbReference type="Proteomes" id="UP001327225">
    <property type="component" value="Chromosome"/>
</dbReference>
<dbReference type="GO" id="GO:0016787">
    <property type="term" value="F:hydrolase activity"/>
    <property type="evidence" value="ECO:0007669"/>
    <property type="project" value="UniProtKB-KW"/>
</dbReference>
<protein>
    <submittedName>
        <fullName evidence="2">Alpha/beta family hydrolase</fullName>
    </submittedName>
</protein>
<keyword evidence="2" id="KW-0378">Hydrolase</keyword>
<sequence length="221" mass="22938">MSRSEERVVSTPVGEGRLVTRRAPRPIATVLLSHGAGGGIEARDLTALATYLPRQGVNVMLFEQPWRRAGKKVATPPATLDVGLRAAVDALRVRTPIILGGRSAGARSACRSAKALGAAGCLALSFPLHPPGKPDKSRLDELAGAGVPTLVIQGGNDPFGTPEEFPDPLPAGTDLAVVPDADHGFKVPKRASISQDDAMGIVVEAALEWVVREIVGNGVPG</sequence>
<dbReference type="SUPFAM" id="SSF53474">
    <property type="entry name" value="alpha/beta-Hydrolases"/>
    <property type="match status" value="1"/>
</dbReference>
<dbReference type="InterPro" id="IPR029058">
    <property type="entry name" value="AB_hydrolase_fold"/>
</dbReference>
<accession>A0ABZ0ZMT4</accession>
<feature type="domain" description="KANL3/Tex30 alpha/beta hydrolase-like" evidence="1">
    <location>
        <begin position="28"/>
        <end position="210"/>
    </location>
</feature>
<reference evidence="3" key="1">
    <citation type="submission" date="2023-12" db="EMBL/GenBank/DDBJ databases">
        <title>Novel species in genus Nocardioides.</title>
        <authorList>
            <person name="Zhou H."/>
        </authorList>
    </citation>
    <scope>NUCLEOTIDE SEQUENCE [LARGE SCALE GENOMIC DNA]</scope>
    <source>
        <strain evidence="3">HM61</strain>
    </source>
</reference>
<dbReference type="Gene3D" id="3.40.50.1820">
    <property type="entry name" value="alpha/beta hydrolase"/>
    <property type="match status" value="1"/>
</dbReference>
<dbReference type="InterPro" id="IPR026555">
    <property type="entry name" value="NSL3/Tex30"/>
</dbReference>
<organism evidence="2 3">
    <name type="scientific">Nocardioides bizhenqiangii</name>
    <dbReference type="NCBI Taxonomy" id="3095076"/>
    <lineage>
        <taxon>Bacteria</taxon>
        <taxon>Bacillati</taxon>
        <taxon>Actinomycetota</taxon>
        <taxon>Actinomycetes</taxon>
        <taxon>Propionibacteriales</taxon>
        <taxon>Nocardioidaceae</taxon>
        <taxon>Nocardioides</taxon>
    </lineage>
</organism>
<keyword evidence="3" id="KW-1185">Reference proteome</keyword>
<dbReference type="Pfam" id="PF20408">
    <property type="entry name" value="Abhydrolase_11"/>
    <property type="match status" value="1"/>
</dbReference>